<reference evidence="2" key="1">
    <citation type="submission" date="2021-02" db="EMBL/GenBank/DDBJ databases">
        <authorList>
            <person name="Dougan E. K."/>
            <person name="Rhodes N."/>
            <person name="Thang M."/>
            <person name="Chan C."/>
        </authorList>
    </citation>
    <scope>NUCLEOTIDE SEQUENCE</scope>
</reference>
<keyword evidence="3" id="KW-1185">Reference proteome</keyword>
<dbReference type="OrthoDB" id="432971at2759"/>
<feature type="region of interest" description="Disordered" evidence="1">
    <location>
        <begin position="413"/>
        <end position="432"/>
    </location>
</feature>
<dbReference type="AlphaFoldDB" id="A0A812UI42"/>
<organism evidence="2 3">
    <name type="scientific">Symbiodinium pilosum</name>
    <name type="common">Dinoflagellate</name>
    <dbReference type="NCBI Taxonomy" id="2952"/>
    <lineage>
        <taxon>Eukaryota</taxon>
        <taxon>Sar</taxon>
        <taxon>Alveolata</taxon>
        <taxon>Dinophyceae</taxon>
        <taxon>Suessiales</taxon>
        <taxon>Symbiodiniaceae</taxon>
        <taxon>Symbiodinium</taxon>
    </lineage>
</organism>
<evidence type="ECO:0000313" key="3">
    <source>
        <dbReference type="Proteomes" id="UP000649617"/>
    </source>
</evidence>
<evidence type="ECO:0000313" key="2">
    <source>
        <dbReference type="EMBL" id="CAE7566079.1"/>
    </source>
</evidence>
<comment type="caution">
    <text evidence="2">The sequence shown here is derived from an EMBL/GenBank/DDBJ whole genome shotgun (WGS) entry which is preliminary data.</text>
</comment>
<name>A0A812UI42_SYMPI</name>
<accession>A0A812UI42</accession>
<dbReference type="EMBL" id="CAJNIZ010036557">
    <property type="protein sequence ID" value="CAE7566079.1"/>
    <property type="molecule type" value="Genomic_DNA"/>
</dbReference>
<evidence type="ECO:0000256" key="1">
    <source>
        <dbReference type="SAM" id="MobiDB-lite"/>
    </source>
</evidence>
<dbReference type="Proteomes" id="UP000649617">
    <property type="component" value="Unassembled WGS sequence"/>
</dbReference>
<gene>
    <name evidence="2" type="ORF">SPIL2461_LOCUS15190</name>
</gene>
<proteinExistence type="predicted"/>
<sequence length="432" mass="45200">MTLKANALKSVKKRKLAEKIVLKAMKTTGHKFSHHFDQKQDRALPANPADAGRDMLTKEEIIAYRADKKAKRAREATNAYCAFNVLEAFVSVVGLGDDINAIIRVCPPPLTNGESELACQVDAGILVTWVGNAAARLAYAASNCAMTLNVNAVCAVGVTGLVAVMGELAATASLAAATCTGVPPQLTTSKVSVLGDQTVRGNPRRLLVGEGPIGVGVQCGVNVGMVVANIANMGISINSAVNSGFCGRINRQGPINKVTGVFDALCTVDIGGAIAYMSQVIVFINLIVVHCQDLLDVSALCGASISGIITAAAAMAPFGAAVHAGCAKGNILKANPVSAAKRDAVSSLYTVPTIPHRRLKAVQEMQDAMAGLKEIRQNLEMKLGFNASLPRLYSEANMQQLLQLLDDGVTGDTEKSFMRGGSSAFTAEDCEE</sequence>
<protein>
    <submittedName>
        <fullName evidence="2">Uncharacterized protein</fullName>
    </submittedName>
</protein>